<protein>
    <submittedName>
        <fullName evidence="1">Uncharacterized protein</fullName>
    </submittedName>
</protein>
<organism evidence="1">
    <name type="scientific">Anguilla anguilla</name>
    <name type="common">European freshwater eel</name>
    <name type="synonym">Muraena anguilla</name>
    <dbReference type="NCBI Taxonomy" id="7936"/>
    <lineage>
        <taxon>Eukaryota</taxon>
        <taxon>Metazoa</taxon>
        <taxon>Chordata</taxon>
        <taxon>Craniata</taxon>
        <taxon>Vertebrata</taxon>
        <taxon>Euteleostomi</taxon>
        <taxon>Actinopterygii</taxon>
        <taxon>Neopterygii</taxon>
        <taxon>Teleostei</taxon>
        <taxon>Anguilliformes</taxon>
        <taxon>Anguillidae</taxon>
        <taxon>Anguilla</taxon>
    </lineage>
</organism>
<proteinExistence type="predicted"/>
<accession>A0A0E9THQ2</accession>
<name>A0A0E9THQ2_ANGAN</name>
<dbReference type="EMBL" id="GBXM01056147">
    <property type="protein sequence ID" value="JAH52430.1"/>
    <property type="molecule type" value="Transcribed_RNA"/>
</dbReference>
<evidence type="ECO:0000313" key="1">
    <source>
        <dbReference type="EMBL" id="JAH52430.1"/>
    </source>
</evidence>
<sequence length="19" mass="2243">MPTFGRKEYNDFSPQTEVP</sequence>
<dbReference type="AlphaFoldDB" id="A0A0E9THQ2"/>
<reference evidence="1" key="2">
    <citation type="journal article" date="2015" name="Fish Shellfish Immunol.">
        <title>Early steps in the European eel (Anguilla anguilla)-Vibrio vulnificus interaction in the gills: Role of the RtxA13 toxin.</title>
        <authorList>
            <person name="Callol A."/>
            <person name="Pajuelo D."/>
            <person name="Ebbesson L."/>
            <person name="Teles M."/>
            <person name="MacKenzie S."/>
            <person name="Amaro C."/>
        </authorList>
    </citation>
    <scope>NUCLEOTIDE SEQUENCE</scope>
</reference>
<reference evidence="1" key="1">
    <citation type="submission" date="2014-11" db="EMBL/GenBank/DDBJ databases">
        <authorList>
            <person name="Amaro Gonzalez C."/>
        </authorList>
    </citation>
    <scope>NUCLEOTIDE SEQUENCE</scope>
</reference>